<dbReference type="AlphaFoldDB" id="A0A0R2HMB4"/>
<dbReference type="Proteomes" id="UP000051841">
    <property type="component" value="Unassembled WGS sequence"/>
</dbReference>
<dbReference type="PATRIC" id="fig|1410657.5.peg.1960"/>
<feature type="transmembrane region" description="Helical" evidence="1">
    <location>
        <begin position="46"/>
        <end position="67"/>
    </location>
</feature>
<sequence length="143" mass="16389">MFSLFYNLAKIINFINASAVIALLVMIIVSLFKPVKLPNYDDIYDYVKRCFMVSLIFMFASWLVVSAQDETSIFKMYSTIAGGFRDMGMFWFVVAITYMITPFVISIAGNGREELRKPFNLFRNHAFIMGAICALISFLLKID</sequence>
<comment type="caution">
    <text evidence="2">The sequence shown here is derived from an EMBL/GenBank/DDBJ whole genome shotgun (WGS) entry which is preliminary data.</text>
</comment>
<keyword evidence="1" id="KW-0472">Membrane</keyword>
<evidence type="ECO:0000313" key="2">
    <source>
        <dbReference type="EMBL" id="KRN50580.1"/>
    </source>
</evidence>
<feature type="transmembrane region" description="Helical" evidence="1">
    <location>
        <begin position="12"/>
        <end position="34"/>
    </location>
</feature>
<proteinExistence type="predicted"/>
<protein>
    <submittedName>
        <fullName evidence="2">Uncharacterized protein</fullName>
    </submittedName>
</protein>
<keyword evidence="1" id="KW-1133">Transmembrane helix</keyword>
<dbReference type="RefSeq" id="WP_029070630.1">
    <property type="nucleotide sequence ID" value="NZ_JNKN01000007.1"/>
</dbReference>
<reference evidence="2 3" key="1">
    <citation type="journal article" date="2015" name="Genome Announc.">
        <title>Expanding the biotechnology potential of lactobacilli through comparative genomics of 213 strains and associated genera.</title>
        <authorList>
            <person name="Sun Z."/>
            <person name="Harris H.M."/>
            <person name="McCann A."/>
            <person name="Guo C."/>
            <person name="Argimon S."/>
            <person name="Zhang W."/>
            <person name="Yang X."/>
            <person name="Jeffery I.B."/>
            <person name="Cooney J.C."/>
            <person name="Kagawa T.F."/>
            <person name="Liu W."/>
            <person name="Song Y."/>
            <person name="Salvetti E."/>
            <person name="Wrobel A."/>
            <person name="Rasinkangas P."/>
            <person name="Parkhill J."/>
            <person name="Rea M.C."/>
            <person name="O'Sullivan O."/>
            <person name="Ritari J."/>
            <person name="Douillard F.P."/>
            <person name="Paul Ross R."/>
            <person name="Yang R."/>
            <person name="Briner A.E."/>
            <person name="Felis G.E."/>
            <person name="de Vos W.M."/>
            <person name="Barrangou R."/>
            <person name="Klaenhammer T.R."/>
            <person name="Caufield P.W."/>
            <person name="Cui Y."/>
            <person name="Zhang H."/>
            <person name="O'Toole P.W."/>
        </authorList>
    </citation>
    <scope>NUCLEOTIDE SEQUENCE [LARGE SCALE GENOMIC DNA]</scope>
    <source>
        <strain evidence="2 3">DSM 20405</strain>
    </source>
</reference>
<feature type="transmembrane region" description="Helical" evidence="1">
    <location>
        <begin position="121"/>
        <end position="140"/>
    </location>
</feature>
<organism evidence="2 3">
    <name type="scientific">Kandleria vitulina DSM 20405</name>
    <dbReference type="NCBI Taxonomy" id="1410657"/>
    <lineage>
        <taxon>Bacteria</taxon>
        <taxon>Bacillati</taxon>
        <taxon>Bacillota</taxon>
        <taxon>Erysipelotrichia</taxon>
        <taxon>Erysipelotrichales</taxon>
        <taxon>Coprobacillaceae</taxon>
        <taxon>Kandleria</taxon>
    </lineage>
</organism>
<evidence type="ECO:0000313" key="3">
    <source>
        <dbReference type="Proteomes" id="UP000051841"/>
    </source>
</evidence>
<keyword evidence="1" id="KW-0812">Transmembrane</keyword>
<keyword evidence="3" id="KW-1185">Reference proteome</keyword>
<evidence type="ECO:0000256" key="1">
    <source>
        <dbReference type="SAM" id="Phobius"/>
    </source>
</evidence>
<dbReference type="EMBL" id="JQBL01000007">
    <property type="protein sequence ID" value="KRN50580.1"/>
    <property type="molecule type" value="Genomic_DNA"/>
</dbReference>
<feature type="transmembrane region" description="Helical" evidence="1">
    <location>
        <begin position="88"/>
        <end position="109"/>
    </location>
</feature>
<name>A0A0R2HMB4_9FIRM</name>
<gene>
    <name evidence="2" type="ORF">IV49_GL001898</name>
</gene>
<accession>A0A0R2HMB4</accession>